<accession>A0A5J5KB85</accession>
<dbReference type="Proteomes" id="UP000327011">
    <property type="component" value="Unassembled WGS sequence"/>
</dbReference>
<evidence type="ECO:0000256" key="2">
    <source>
        <dbReference type="PROSITE-ProRule" id="PRU00464"/>
    </source>
</evidence>
<dbReference type="PANTHER" id="PTHR46648:SF1">
    <property type="entry name" value="ADENOSINE 5'-MONOPHOSPHORAMIDASE HNT1"/>
    <property type="match status" value="1"/>
</dbReference>
<keyword evidence="5" id="KW-1185">Reference proteome</keyword>
<evidence type="ECO:0000313" key="4">
    <source>
        <dbReference type="EMBL" id="KAA9382086.1"/>
    </source>
</evidence>
<dbReference type="PROSITE" id="PS51084">
    <property type="entry name" value="HIT_2"/>
    <property type="match status" value="1"/>
</dbReference>
<dbReference type="PANTHER" id="PTHR46648">
    <property type="entry name" value="HIT FAMILY PROTEIN 1"/>
    <property type="match status" value="1"/>
</dbReference>
<dbReference type="AlphaFoldDB" id="A0A5J5KB85"/>
<reference evidence="4 5" key="1">
    <citation type="submission" date="2019-09" db="EMBL/GenBank/DDBJ databases">
        <title>Screening of Novel Bioactive Compounds from Soil-Associated.</title>
        <authorList>
            <person name="Gong X."/>
        </authorList>
    </citation>
    <scope>NUCLEOTIDE SEQUENCE [LARGE SCALE GENOMIC DNA]</scope>
    <source>
        <strain evidence="4 5">Gxj-6</strain>
    </source>
</reference>
<dbReference type="InterPro" id="IPR036265">
    <property type="entry name" value="HIT-like_sf"/>
</dbReference>
<protein>
    <submittedName>
        <fullName evidence="4">HIT family protein</fullName>
    </submittedName>
</protein>
<dbReference type="Gene3D" id="3.30.428.10">
    <property type="entry name" value="HIT-like"/>
    <property type="match status" value="1"/>
</dbReference>
<organism evidence="4 5">
    <name type="scientific">Microbispora cellulosiformans</name>
    <dbReference type="NCBI Taxonomy" id="2614688"/>
    <lineage>
        <taxon>Bacteria</taxon>
        <taxon>Bacillati</taxon>
        <taxon>Actinomycetota</taxon>
        <taxon>Actinomycetes</taxon>
        <taxon>Streptosporangiales</taxon>
        <taxon>Streptosporangiaceae</taxon>
        <taxon>Microbispora</taxon>
    </lineage>
</organism>
<proteinExistence type="predicted"/>
<evidence type="ECO:0000259" key="3">
    <source>
        <dbReference type="PROSITE" id="PS51084"/>
    </source>
</evidence>
<dbReference type="InterPro" id="IPR001310">
    <property type="entry name" value="Histidine_triad_HIT"/>
</dbReference>
<evidence type="ECO:0000256" key="1">
    <source>
        <dbReference type="PIRSR" id="PIRSR601310-1"/>
    </source>
</evidence>
<feature type="domain" description="HIT" evidence="3">
    <location>
        <begin position="38"/>
        <end position="112"/>
    </location>
</feature>
<comment type="caution">
    <text evidence="4">The sequence shown here is derived from an EMBL/GenBank/DDBJ whole genome shotgun (WGS) entry which is preliminary data.</text>
</comment>
<dbReference type="InterPro" id="IPR011146">
    <property type="entry name" value="HIT-like"/>
</dbReference>
<name>A0A5J5KB85_9ACTN</name>
<dbReference type="Pfam" id="PF01230">
    <property type="entry name" value="HIT"/>
    <property type="match status" value="1"/>
</dbReference>
<dbReference type="GO" id="GO:0009117">
    <property type="term" value="P:nucleotide metabolic process"/>
    <property type="evidence" value="ECO:0007669"/>
    <property type="project" value="TreeGrafter"/>
</dbReference>
<comment type="caution">
    <text evidence="2">Lacks conserved residue(s) required for the propagation of feature annotation.</text>
</comment>
<dbReference type="EMBL" id="VYTZ01000001">
    <property type="protein sequence ID" value="KAA9382086.1"/>
    <property type="molecule type" value="Genomic_DNA"/>
</dbReference>
<sequence length="147" mass="15404">MGAGAGAGAGDVDGELVASRTANVFVLPVPSQRAKNLGHCLVLPTAHVTSLHTAPRDLLAELFDVVGQVTAAVREAFGAPGSMVLQNDNIPGQTLSHLHVPVIPRSPDDGFILSDPGKIEIPFEVRAQQAAQLRKALSKRSSRDLKS</sequence>
<feature type="active site" description="Tele-AMP-histidine intermediate" evidence="1">
    <location>
        <position position="99"/>
    </location>
</feature>
<gene>
    <name evidence="4" type="ORF">F5972_03960</name>
</gene>
<dbReference type="SUPFAM" id="SSF54197">
    <property type="entry name" value="HIT-like"/>
    <property type="match status" value="1"/>
</dbReference>
<dbReference type="GO" id="GO:0003824">
    <property type="term" value="F:catalytic activity"/>
    <property type="evidence" value="ECO:0007669"/>
    <property type="project" value="InterPro"/>
</dbReference>
<evidence type="ECO:0000313" key="5">
    <source>
        <dbReference type="Proteomes" id="UP000327011"/>
    </source>
</evidence>